<keyword evidence="3" id="KW-1185">Reference proteome</keyword>
<accession>A0A6A7BS19</accession>
<reference evidence="2" key="1">
    <citation type="journal article" date="2020" name="Stud. Mycol.">
        <title>101 Dothideomycetes genomes: a test case for predicting lifestyles and emergence of pathogens.</title>
        <authorList>
            <person name="Haridas S."/>
            <person name="Albert R."/>
            <person name="Binder M."/>
            <person name="Bloem J."/>
            <person name="Labutti K."/>
            <person name="Salamov A."/>
            <person name="Andreopoulos B."/>
            <person name="Baker S."/>
            <person name="Barry K."/>
            <person name="Bills G."/>
            <person name="Bluhm B."/>
            <person name="Cannon C."/>
            <person name="Castanera R."/>
            <person name="Culley D."/>
            <person name="Daum C."/>
            <person name="Ezra D."/>
            <person name="Gonzalez J."/>
            <person name="Henrissat B."/>
            <person name="Kuo A."/>
            <person name="Liang C."/>
            <person name="Lipzen A."/>
            <person name="Lutzoni F."/>
            <person name="Magnuson J."/>
            <person name="Mondo S."/>
            <person name="Nolan M."/>
            <person name="Ohm R."/>
            <person name="Pangilinan J."/>
            <person name="Park H.-J."/>
            <person name="Ramirez L."/>
            <person name="Alfaro M."/>
            <person name="Sun H."/>
            <person name="Tritt A."/>
            <person name="Yoshinaga Y."/>
            <person name="Zwiers L.-H."/>
            <person name="Turgeon B."/>
            <person name="Goodwin S."/>
            <person name="Spatafora J."/>
            <person name="Crous P."/>
            <person name="Grigoriev I."/>
        </authorList>
    </citation>
    <scope>NUCLEOTIDE SEQUENCE</scope>
    <source>
        <strain evidence="2">CBS 480.64</strain>
    </source>
</reference>
<dbReference type="Pfam" id="PF11790">
    <property type="entry name" value="Glyco_hydro_cc"/>
    <property type="match status" value="1"/>
</dbReference>
<protein>
    <submittedName>
        <fullName evidence="2">Glycoside hydrolase family 128 protein</fullName>
    </submittedName>
</protein>
<proteinExistence type="predicted"/>
<dbReference type="Gene3D" id="3.20.20.80">
    <property type="entry name" value="Glycosidases"/>
    <property type="match status" value="1"/>
</dbReference>
<gene>
    <name evidence="2" type="ORF">K470DRAFT_222191</name>
</gene>
<organism evidence="2 3">
    <name type="scientific">Piedraia hortae CBS 480.64</name>
    <dbReference type="NCBI Taxonomy" id="1314780"/>
    <lineage>
        <taxon>Eukaryota</taxon>
        <taxon>Fungi</taxon>
        <taxon>Dikarya</taxon>
        <taxon>Ascomycota</taxon>
        <taxon>Pezizomycotina</taxon>
        <taxon>Dothideomycetes</taxon>
        <taxon>Dothideomycetidae</taxon>
        <taxon>Capnodiales</taxon>
        <taxon>Piedraiaceae</taxon>
        <taxon>Piedraia</taxon>
    </lineage>
</organism>
<keyword evidence="2" id="KW-0378">Hydrolase</keyword>
<dbReference type="InterPro" id="IPR024655">
    <property type="entry name" value="Asl1_glyco_hydro_catalytic"/>
</dbReference>
<evidence type="ECO:0000313" key="2">
    <source>
        <dbReference type="EMBL" id="KAF2858024.1"/>
    </source>
</evidence>
<dbReference type="SUPFAM" id="SSF51445">
    <property type="entry name" value="(Trans)glycosidases"/>
    <property type="match status" value="1"/>
</dbReference>
<dbReference type="OrthoDB" id="43654at2759"/>
<dbReference type="GO" id="GO:0016787">
    <property type="term" value="F:hydrolase activity"/>
    <property type="evidence" value="ECO:0007669"/>
    <property type="project" value="UniProtKB-KW"/>
</dbReference>
<dbReference type="Proteomes" id="UP000799421">
    <property type="component" value="Unassembled WGS sequence"/>
</dbReference>
<evidence type="ECO:0000259" key="1">
    <source>
        <dbReference type="Pfam" id="PF11790"/>
    </source>
</evidence>
<dbReference type="InterPro" id="IPR053183">
    <property type="entry name" value="ASL1"/>
</dbReference>
<dbReference type="PANTHER" id="PTHR34154">
    <property type="entry name" value="ALKALI-SENSITIVE LINKAGE PROTEIN 1"/>
    <property type="match status" value="1"/>
</dbReference>
<feature type="domain" description="Asl1-like glycosyl hydrolase catalytic" evidence="1">
    <location>
        <begin position="10"/>
        <end position="247"/>
    </location>
</feature>
<dbReference type="GO" id="GO:0009277">
    <property type="term" value="C:fungal-type cell wall"/>
    <property type="evidence" value="ECO:0007669"/>
    <property type="project" value="TreeGrafter"/>
</dbReference>
<dbReference type="InterPro" id="IPR017853">
    <property type="entry name" value="GH"/>
</dbReference>
<dbReference type="GO" id="GO:0071966">
    <property type="term" value="P:fungal-type cell wall polysaccharide metabolic process"/>
    <property type="evidence" value="ECO:0007669"/>
    <property type="project" value="TreeGrafter"/>
</dbReference>
<name>A0A6A7BS19_9PEZI</name>
<evidence type="ECO:0000313" key="3">
    <source>
        <dbReference type="Proteomes" id="UP000799421"/>
    </source>
</evidence>
<dbReference type="EMBL" id="MU006020">
    <property type="protein sequence ID" value="KAF2858024.1"/>
    <property type="molecule type" value="Genomic_DNA"/>
</dbReference>
<dbReference type="PANTHER" id="PTHR34154:SF3">
    <property type="entry name" value="ALKALI-SENSITIVE LINKAGE PROTEIN 1"/>
    <property type="match status" value="1"/>
</dbReference>
<sequence length="250" mass="28245">MAPCGSTKRGLAWPKENTDPVKLFCCDGSKVSWLYNWSPGQTTDCPLSFAPMQWNNVNIDDLPAKLSDCNAEVLLGFNEPELPDQSNMTAELAANEWLRVIEPLRKERGIKCGSPGISSAGHAVGWLNDFLRRIKEGGSDVDFYCLHWYGSELGQFYDYIWSAYYQLPDQKKPVWITEFACTNWNESAPLDKGHVEDFARESCKYLDSLDWVEKYAWFGAMRNCGTVGKFARMIDDEGCLTPLGKTYCGI</sequence>
<dbReference type="AlphaFoldDB" id="A0A6A7BS19"/>